<dbReference type="EMBL" id="CP059154">
    <property type="protein sequence ID" value="QLK25460.1"/>
    <property type="molecule type" value="Genomic_DNA"/>
</dbReference>
<evidence type="ECO:0000313" key="3">
    <source>
        <dbReference type="Proteomes" id="UP000510869"/>
    </source>
</evidence>
<dbReference type="Proteomes" id="UP000510869">
    <property type="component" value="Chromosome"/>
</dbReference>
<sequence>MPSLDLDAFVARTAALVDSSPPTTLRETRTWLVEPFLEALGWTVRTDACVTDRVVDDVRLEYVPTVESVPALFVAVEPATESLTESRANALRRAMAWTGVDRAIYTNGRQYLLLAGTTDIEYWALECAELAANESMLAGFSRATIGQRLGRHTRSHVARQLAVDRPTLVESVADRLADATVQGDIYAEELETATARFLDQLVVAFAEDGAPPPDDDAAVSVQFSESAITDDGVPSAESDPDSRSRPGSVDRDSDATETTDADGTLNESSVDTDSSTDTELETEDDTNQGGTGQSGLDTRDGVSEPTAVDSNAGASESEARGDSEDGEYVVRFFNDRSSIGAIGHSTSAGALVEAADYLLERGLAGVDVPWSPEETDRTILNADPTHADGSPMDDPERLANGFVLETAGDINEHAARVEALAARAGLRAMLTGDWG</sequence>
<feature type="compositionally biased region" description="Basic and acidic residues" evidence="1">
    <location>
        <begin position="240"/>
        <end position="254"/>
    </location>
</feature>
<keyword evidence="3" id="KW-1185">Reference proteome</keyword>
<accession>A0A7D6GJT9</accession>
<organism evidence="2 3">
    <name type="scientific">Natrinema zhouii</name>
    <dbReference type="NCBI Taxonomy" id="1710539"/>
    <lineage>
        <taxon>Archaea</taxon>
        <taxon>Methanobacteriati</taxon>
        <taxon>Methanobacteriota</taxon>
        <taxon>Stenosarchaea group</taxon>
        <taxon>Halobacteria</taxon>
        <taxon>Halobacteriales</taxon>
        <taxon>Natrialbaceae</taxon>
        <taxon>Natrinema</taxon>
    </lineage>
</organism>
<name>A0A7D6GJT9_9EURY</name>
<feature type="compositionally biased region" description="Acidic residues" evidence="1">
    <location>
        <begin position="274"/>
        <end position="286"/>
    </location>
</feature>
<protein>
    <submittedName>
        <fullName evidence="2">Uncharacterized protein</fullName>
    </submittedName>
</protein>
<dbReference type="KEGG" id="nay:HYG81_15430"/>
<dbReference type="AlphaFoldDB" id="A0A7D6GJT9"/>
<dbReference type="RefSeq" id="WP_180840649.1">
    <property type="nucleotide sequence ID" value="NZ_CP059154.1"/>
</dbReference>
<reference evidence="2 3" key="1">
    <citation type="submission" date="2020-07" db="EMBL/GenBank/DDBJ databases">
        <title>Natrinema (YPL30) sp. nov. and Haloterrigena xxxxxx (YPL8) sp. nov., isolated from a salt mine.</title>
        <authorList>
            <person name="Cui H."/>
        </authorList>
    </citation>
    <scope>NUCLEOTIDE SEQUENCE [LARGE SCALE GENOMIC DNA]</scope>
    <source>
        <strain evidence="2 3">YPL13</strain>
    </source>
</reference>
<evidence type="ECO:0000313" key="2">
    <source>
        <dbReference type="EMBL" id="QLK25460.1"/>
    </source>
</evidence>
<proteinExistence type="predicted"/>
<dbReference type="GeneID" id="56144625"/>
<dbReference type="OrthoDB" id="330911at2157"/>
<feature type="region of interest" description="Disordered" evidence="1">
    <location>
        <begin position="226"/>
        <end position="324"/>
    </location>
</feature>
<gene>
    <name evidence="2" type="ORF">HYG81_15430</name>
</gene>
<evidence type="ECO:0000256" key="1">
    <source>
        <dbReference type="SAM" id="MobiDB-lite"/>
    </source>
</evidence>